<dbReference type="GO" id="GO:0031047">
    <property type="term" value="P:regulatory ncRNA-mediated gene silencing"/>
    <property type="evidence" value="ECO:0007669"/>
    <property type="project" value="UniProtKB-KW"/>
</dbReference>
<keyword evidence="6" id="KW-0597">Phosphoprotein</keyword>
<comment type="caution">
    <text evidence="16">The sequence shown here is derived from an EMBL/GenBank/DDBJ whole genome shotgun (WGS) entry which is preliminary data.</text>
</comment>
<dbReference type="PROSITE" id="PS50297">
    <property type="entry name" value="ANK_REP_REGION"/>
    <property type="match status" value="2"/>
</dbReference>
<dbReference type="GO" id="GO:0030154">
    <property type="term" value="P:cell differentiation"/>
    <property type="evidence" value="ECO:0007669"/>
    <property type="project" value="UniProtKB-KW"/>
</dbReference>
<dbReference type="InterPro" id="IPR001660">
    <property type="entry name" value="SAM"/>
</dbReference>
<sequence length="536" mass="59365">MAASMNVMPGGIEDDFDEDDDDLCLDDDYAVKKKPAWDPYESSATYNENGVRNFGGFGQPATKPRSSIVKDKREAKGTNAHKQSVGMDDLRTAALRDNVDIIKSLKEKGLDVDTGLRAGWTALMYAANMANYNVVEYLLNNGANPNSHADLYSVLMACCASTSRFTDRLEKCVALLLDKGAEVNAHDRYHLSPLMYAVREGRVGVAKQLVDAGASLDKQDTRGWTALSWAISKNKEESVKFLLVNKADPKKKHCDNTTALDLAELQENSKILALLGSGSAQQQPVTVVNGLPQPQVYQPPLLPNGHVVQEAEVSMGEERYTKCGELELFLGGLDLTNFISLFRGQEVDFATFLRMSDDDLIKMGIHQIGVRKKILDGVHAVHKKEWENTSIPSVQAKHISCADSVAIVANICKHIKYISSTIGFIQDQISAQPQFFKIQDGTSPTQILSHSQDTGRSVADLEKELHLLNKQLQKIVDSGQYDPPDKVKELRVRKSKLNLKRVFMIGLCVGSVGVAFWKRNVIQELCSRYFNTDLSR</sequence>
<organism evidence="16 17">
    <name type="scientific">Mizuhopecten yessoensis</name>
    <name type="common">Japanese scallop</name>
    <name type="synonym">Patinopecten yessoensis</name>
    <dbReference type="NCBI Taxonomy" id="6573"/>
    <lineage>
        <taxon>Eukaryota</taxon>
        <taxon>Metazoa</taxon>
        <taxon>Spiralia</taxon>
        <taxon>Lophotrochozoa</taxon>
        <taxon>Mollusca</taxon>
        <taxon>Bivalvia</taxon>
        <taxon>Autobranchia</taxon>
        <taxon>Pteriomorphia</taxon>
        <taxon>Pectinida</taxon>
        <taxon>Pectinoidea</taxon>
        <taxon>Pectinidae</taxon>
        <taxon>Mizuhopecten</taxon>
    </lineage>
</organism>
<evidence type="ECO:0000256" key="14">
    <source>
        <dbReference type="PROSITE-ProRule" id="PRU00023"/>
    </source>
</evidence>
<evidence type="ECO:0000259" key="15">
    <source>
        <dbReference type="PROSITE" id="PS50105"/>
    </source>
</evidence>
<name>A0A210R3U4_MIZYE</name>
<comment type="subcellular location">
    <subcellularLocation>
        <location evidence="1">Cytoplasm</location>
    </subcellularLocation>
</comment>
<evidence type="ECO:0000313" key="17">
    <source>
        <dbReference type="Proteomes" id="UP000242188"/>
    </source>
</evidence>
<evidence type="ECO:0000256" key="10">
    <source>
        <dbReference type="ARBA" id="ARBA00023043"/>
    </source>
</evidence>
<evidence type="ECO:0000256" key="7">
    <source>
        <dbReference type="ARBA" id="ARBA00022737"/>
    </source>
</evidence>
<dbReference type="InterPro" id="IPR042650">
    <property type="entry name" value="Asz1_SAM"/>
</dbReference>
<keyword evidence="17" id="KW-1185">Reference proteome</keyword>
<dbReference type="InterPro" id="IPR036770">
    <property type="entry name" value="Ankyrin_rpt-contain_sf"/>
</dbReference>
<proteinExistence type="predicted"/>
<keyword evidence="11" id="KW-0943">RNA-mediated gene silencing</keyword>
<comment type="subunit">
    <text evidence="2">Interacts with DDX4, PIWIL1, RANBP9 and TDRD1.</text>
</comment>
<dbReference type="SMART" id="SM00454">
    <property type="entry name" value="SAM"/>
    <property type="match status" value="1"/>
</dbReference>
<reference evidence="16 17" key="1">
    <citation type="journal article" date="2017" name="Nat. Ecol. Evol.">
        <title>Scallop genome provides insights into evolution of bilaterian karyotype and development.</title>
        <authorList>
            <person name="Wang S."/>
            <person name="Zhang J."/>
            <person name="Jiao W."/>
            <person name="Li J."/>
            <person name="Xun X."/>
            <person name="Sun Y."/>
            <person name="Guo X."/>
            <person name="Huan P."/>
            <person name="Dong B."/>
            <person name="Zhang L."/>
            <person name="Hu X."/>
            <person name="Sun X."/>
            <person name="Wang J."/>
            <person name="Zhao C."/>
            <person name="Wang Y."/>
            <person name="Wang D."/>
            <person name="Huang X."/>
            <person name="Wang R."/>
            <person name="Lv J."/>
            <person name="Li Y."/>
            <person name="Zhang Z."/>
            <person name="Liu B."/>
            <person name="Lu W."/>
            <person name="Hui Y."/>
            <person name="Liang J."/>
            <person name="Zhou Z."/>
            <person name="Hou R."/>
            <person name="Li X."/>
            <person name="Liu Y."/>
            <person name="Li H."/>
            <person name="Ning X."/>
            <person name="Lin Y."/>
            <person name="Zhao L."/>
            <person name="Xing Q."/>
            <person name="Dou J."/>
            <person name="Li Y."/>
            <person name="Mao J."/>
            <person name="Guo H."/>
            <person name="Dou H."/>
            <person name="Li T."/>
            <person name="Mu C."/>
            <person name="Jiang W."/>
            <person name="Fu Q."/>
            <person name="Fu X."/>
            <person name="Miao Y."/>
            <person name="Liu J."/>
            <person name="Yu Q."/>
            <person name="Li R."/>
            <person name="Liao H."/>
            <person name="Li X."/>
            <person name="Kong Y."/>
            <person name="Jiang Z."/>
            <person name="Chourrout D."/>
            <person name="Li R."/>
            <person name="Bao Z."/>
        </authorList>
    </citation>
    <scope>NUCLEOTIDE SEQUENCE [LARGE SCALE GENOMIC DNA]</scope>
    <source>
        <strain evidence="16 17">PY_sf001</strain>
    </source>
</reference>
<dbReference type="Pfam" id="PF12796">
    <property type="entry name" value="Ank_2"/>
    <property type="match status" value="2"/>
</dbReference>
<evidence type="ECO:0000313" key="16">
    <source>
        <dbReference type="EMBL" id="OWF55730.1"/>
    </source>
</evidence>
<dbReference type="SUPFAM" id="SSF48403">
    <property type="entry name" value="Ankyrin repeat"/>
    <property type="match status" value="1"/>
</dbReference>
<dbReference type="GO" id="GO:0071546">
    <property type="term" value="C:pi-body"/>
    <property type="evidence" value="ECO:0007669"/>
    <property type="project" value="TreeGrafter"/>
</dbReference>
<dbReference type="PANTHER" id="PTHR24157:SF3">
    <property type="entry name" value="ANKYRIN REPEAT, SAM AND BASIC LEUCINE ZIPPER DOMAIN-CONTAINING PROTEIN 1"/>
    <property type="match status" value="1"/>
</dbReference>
<dbReference type="PANTHER" id="PTHR24157">
    <property type="entry name" value="ANKYRIN REPEAT, SAM AND BASIC LEUCINE ZIPPER DOMAIN-CONTAINING PROTEIN 1"/>
    <property type="match status" value="1"/>
</dbReference>
<accession>A0A210R3U4</accession>
<gene>
    <name evidence="16" type="ORF">KP79_PYT11178</name>
</gene>
<keyword evidence="8" id="KW-0221">Differentiation</keyword>
<protein>
    <recommendedName>
        <fullName evidence="3">Ankyrin repeat, SAM and basic leucine zipper domain-containing protein 1</fullName>
    </recommendedName>
    <alternativeName>
        <fullName evidence="13">Germ cell-specific ankyrin, SAM and basic leucine zipper domain-containing protein</fullName>
    </alternativeName>
</protein>
<dbReference type="Gene3D" id="1.10.150.50">
    <property type="entry name" value="Transcription Factor, Ets-1"/>
    <property type="match status" value="1"/>
</dbReference>
<feature type="domain" description="SAM" evidence="15">
    <location>
        <begin position="325"/>
        <end position="384"/>
    </location>
</feature>
<dbReference type="SMART" id="SM00248">
    <property type="entry name" value="ANK"/>
    <property type="match status" value="5"/>
</dbReference>
<dbReference type="InterPro" id="IPR002110">
    <property type="entry name" value="Ankyrin_rpt"/>
</dbReference>
<evidence type="ECO:0000256" key="4">
    <source>
        <dbReference type="ARBA" id="ARBA00022473"/>
    </source>
</evidence>
<evidence type="ECO:0000256" key="9">
    <source>
        <dbReference type="ARBA" id="ARBA00022871"/>
    </source>
</evidence>
<evidence type="ECO:0000256" key="13">
    <source>
        <dbReference type="ARBA" id="ARBA00030354"/>
    </source>
</evidence>
<evidence type="ECO:0000256" key="6">
    <source>
        <dbReference type="ARBA" id="ARBA00022553"/>
    </source>
</evidence>
<feature type="repeat" description="ANK" evidence="14">
    <location>
        <begin position="118"/>
        <end position="150"/>
    </location>
</feature>
<dbReference type="GO" id="GO:0007283">
    <property type="term" value="P:spermatogenesis"/>
    <property type="evidence" value="ECO:0007669"/>
    <property type="project" value="UniProtKB-KW"/>
</dbReference>
<dbReference type="Proteomes" id="UP000242188">
    <property type="component" value="Unassembled WGS sequence"/>
</dbReference>
<dbReference type="STRING" id="6573.A0A210R3U4"/>
<dbReference type="PROSITE" id="PS50088">
    <property type="entry name" value="ANK_REPEAT"/>
    <property type="match status" value="2"/>
</dbReference>
<keyword evidence="5" id="KW-0963">Cytoplasm</keyword>
<keyword evidence="12" id="KW-0469">Meiosis</keyword>
<dbReference type="SUPFAM" id="SSF47769">
    <property type="entry name" value="SAM/Pointed domain"/>
    <property type="match status" value="1"/>
</dbReference>
<dbReference type="InterPro" id="IPR013761">
    <property type="entry name" value="SAM/pointed_sf"/>
</dbReference>
<dbReference type="Gene3D" id="1.25.40.20">
    <property type="entry name" value="Ankyrin repeat-containing domain"/>
    <property type="match status" value="1"/>
</dbReference>
<evidence type="ECO:0000256" key="12">
    <source>
        <dbReference type="ARBA" id="ARBA00023254"/>
    </source>
</evidence>
<evidence type="ECO:0000256" key="5">
    <source>
        <dbReference type="ARBA" id="ARBA00022490"/>
    </source>
</evidence>
<dbReference type="GO" id="GO:0051321">
    <property type="term" value="P:meiotic cell cycle"/>
    <property type="evidence" value="ECO:0007669"/>
    <property type="project" value="UniProtKB-KW"/>
</dbReference>
<feature type="repeat" description="ANK" evidence="14">
    <location>
        <begin position="189"/>
        <end position="221"/>
    </location>
</feature>
<dbReference type="EMBL" id="NEDP02000506">
    <property type="protein sequence ID" value="OWF55730.1"/>
    <property type="molecule type" value="Genomic_DNA"/>
</dbReference>
<keyword evidence="7" id="KW-0677">Repeat</keyword>
<evidence type="ECO:0000256" key="2">
    <source>
        <dbReference type="ARBA" id="ARBA00011479"/>
    </source>
</evidence>
<dbReference type="OrthoDB" id="448455at2759"/>
<dbReference type="AlphaFoldDB" id="A0A210R3U4"/>
<dbReference type="PROSITE" id="PS50105">
    <property type="entry name" value="SAM_DOMAIN"/>
    <property type="match status" value="1"/>
</dbReference>
<evidence type="ECO:0000256" key="1">
    <source>
        <dbReference type="ARBA" id="ARBA00004496"/>
    </source>
</evidence>
<keyword evidence="9" id="KW-0744">Spermatogenesis</keyword>
<keyword evidence="4" id="KW-0217">Developmental protein</keyword>
<evidence type="ECO:0000256" key="11">
    <source>
        <dbReference type="ARBA" id="ARBA00023158"/>
    </source>
</evidence>
<evidence type="ECO:0000256" key="3">
    <source>
        <dbReference type="ARBA" id="ARBA00020117"/>
    </source>
</evidence>
<evidence type="ECO:0000256" key="8">
    <source>
        <dbReference type="ARBA" id="ARBA00022782"/>
    </source>
</evidence>
<dbReference type="Pfam" id="PF00536">
    <property type="entry name" value="SAM_1"/>
    <property type="match status" value="1"/>
</dbReference>
<dbReference type="CDD" id="cd09521">
    <property type="entry name" value="SAM_ASZ1"/>
    <property type="match status" value="1"/>
</dbReference>
<keyword evidence="10 14" id="KW-0040">ANK repeat</keyword>